<dbReference type="EMBL" id="CAJNNV010000208">
    <property type="protein sequence ID" value="CAE8581814.1"/>
    <property type="molecule type" value="Genomic_DNA"/>
</dbReference>
<feature type="transmembrane region" description="Helical" evidence="1">
    <location>
        <begin position="91"/>
        <end position="110"/>
    </location>
</feature>
<evidence type="ECO:0000313" key="2">
    <source>
        <dbReference type="EMBL" id="CAE8581814.1"/>
    </source>
</evidence>
<evidence type="ECO:0000313" key="3">
    <source>
        <dbReference type="EMBL" id="CAE8679217.1"/>
    </source>
</evidence>
<dbReference type="AlphaFoldDB" id="A0A813D7Q1"/>
<evidence type="ECO:0000256" key="1">
    <source>
        <dbReference type="SAM" id="Phobius"/>
    </source>
</evidence>
<keyword evidence="1" id="KW-0812">Transmembrane</keyword>
<reference evidence="2" key="1">
    <citation type="submission" date="2021-02" db="EMBL/GenBank/DDBJ databases">
        <authorList>
            <person name="Dougan E. K."/>
            <person name="Rhodes N."/>
            <person name="Thang M."/>
            <person name="Chan C."/>
        </authorList>
    </citation>
    <scope>NUCLEOTIDE SEQUENCE</scope>
</reference>
<keyword evidence="1" id="KW-1133">Transmembrane helix</keyword>
<dbReference type="Proteomes" id="UP000654075">
    <property type="component" value="Unassembled WGS sequence"/>
</dbReference>
<name>A0A813D7Q1_POLGL</name>
<dbReference type="Proteomes" id="UP000626109">
    <property type="component" value="Unassembled WGS sequence"/>
</dbReference>
<evidence type="ECO:0000313" key="4">
    <source>
        <dbReference type="Proteomes" id="UP000654075"/>
    </source>
</evidence>
<keyword evidence="4" id="KW-1185">Reference proteome</keyword>
<gene>
    <name evidence="2" type="ORF">PGLA1383_LOCUS825</name>
    <name evidence="3" type="ORF">PGLA2088_LOCUS21247</name>
</gene>
<protein>
    <submittedName>
        <fullName evidence="2">Uncharacterized protein</fullName>
    </submittedName>
</protein>
<sequence>MATAIEMGFLGYSFACSLTQAVSRSWDAAVILMVPPLAMLCASVAAYLTAHQVQGTPIFSALIAFALAAVLFLVLQELLLEAHEKQESEGWTVSVWLYIGLLMSICIDIAL</sequence>
<feature type="transmembrane region" description="Helical" evidence="1">
    <location>
        <begin position="28"/>
        <end position="50"/>
    </location>
</feature>
<proteinExistence type="predicted"/>
<dbReference type="OrthoDB" id="46973at2759"/>
<keyword evidence="1" id="KW-0472">Membrane</keyword>
<feature type="transmembrane region" description="Helical" evidence="1">
    <location>
        <begin position="57"/>
        <end position="79"/>
    </location>
</feature>
<comment type="caution">
    <text evidence="2">The sequence shown here is derived from an EMBL/GenBank/DDBJ whole genome shotgun (WGS) entry which is preliminary data.</text>
</comment>
<accession>A0A813D7Q1</accession>
<dbReference type="EMBL" id="CAJNNW010025748">
    <property type="protein sequence ID" value="CAE8679217.1"/>
    <property type="molecule type" value="Genomic_DNA"/>
</dbReference>
<organism evidence="2 4">
    <name type="scientific">Polarella glacialis</name>
    <name type="common">Dinoflagellate</name>
    <dbReference type="NCBI Taxonomy" id="89957"/>
    <lineage>
        <taxon>Eukaryota</taxon>
        <taxon>Sar</taxon>
        <taxon>Alveolata</taxon>
        <taxon>Dinophyceae</taxon>
        <taxon>Suessiales</taxon>
        <taxon>Suessiaceae</taxon>
        <taxon>Polarella</taxon>
    </lineage>
</organism>